<comment type="caution">
    <text evidence="2">The sequence shown here is derived from an EMBL/GenBank/DDBJ whole genome shotgun (WGS) entry which is preliminary data.</text>
</comment>
<dbReference type="InterPro" id="IPR032675">
    <property type="entry name" value="LRR_dom_sf"/>
</dbReference>
<dbReference type="STRING" id="46835.A0A504Z4X2"/>
<dbReference type="Gene3D" id="3.80.10.10">
    <property type="entry name" value="Ribonuclease Inhibitor"/>
    <property type="match status" value="1"/>
</dbReference>
<dbReference type="EMBL" id="SUNJ01002869">
    <property type="protein sequence ID" value="TPP65657.1"/>
    <property type="molecule type" value="Genomic_DNA"/>
</dbReference>
<keyword evidence="3" id="KW-1185">Reference proteome</keyword>
<dbReference type="AlphaFoldDB" id="A0A504Z4X2"/>
<organism evidence="2 3">
    <name type="scientific">Fasciola gigantica</name>
    <name type="common">Giant liver fluke</name>
    <dbReference type="NCBI Taxonomy" id="46835"/>
    <lineage>
        <taxon>Eukaryota</taxon>
        <taxon>Metazoa</taxon>
        <taxon>Spiralia</taxon>
        <taxon>Lophotrochozoa</taxon>
        <taxon>Platyhelminthes</taxon>
        <taxon>Trematoda</taxon>
        <taxon>Digenea</taxon>
        <taxon>Plagiorchiida</taxon>
        <taxon>Echinostomata</taxon>
        <taxon>Echinostomatoidea</taxon>
        <taxon>Fasciolidae</taxon>
        <taxon>Fasciola</taxon>
    </lineage>
</organism>
<reference evidence="2 3" key="1">
    <citation type="submission" date="2019-04" db="EMBL/GenBank/DDBJ databases">
        <title>Annotation for the trematode Fasciola gigantica.</title>
        <authorList>
            <person name="Choi Y.-J."/>
        </authorList>
    </citation>
    <scope>NUCLEOTIDE SEQUENCE [LARGE SCALE GENOMIC DNA]</scope>
    <source>
        <strain evidence="2">Uganda_cow_1</strain>
    </source>
</reference>
<gene>
    <name evidence="2" type="ORF">FGIG_02673</name>
</gene>
<protein>
    <recommendedName>
        <fullName evidence="1">F-box domain-containing protein</fullName>
    </recommendedName>
</protein>
<evidence type="ECO:0000259" key="1">
    <source>
        <dbReference type="PROSITE" id="PS50181"/>
    </source>
</evidence>
<dbReference type="SUPFAM" id="SSF81383">
    <property type="entry name" value="F-box domain"/>
    <property type="match status" value="1"/>
</dbReference>
<evidence type="ECO:0000313" key="2">
    <source>
        <dbReference type="EMBL" id="TPP65657.1"/>
    </source>
</evidence>
<evidence type="ECO:0000313" key="3">
    <source>
        <dbReference type="Proteomes" id="UP000316759"/>
    </source>
</evidence>
<proteinExistence type="predicted"/>
<dbReference type="PROSITE" id="PS50181">
    <property type="entry name" value="FBOX"/>
    <property type="match status" value="1"/>
</dbReference>
<dbReference type="Proteomes" id="UP000316759">
    <property type="component" value="Unassembled WGS sequence"/>
</dbReference>
<accession>A0A504Z4X2</accession>
<dbReference type="Pfam" id="PF12937">
    <property type="entry name" value="F-box-like"/>
    <property type="match status" value="1"/>
</dbReference>
<dbReference type="InterPro" id="IPR001810">
    <property type="entry name" value="F-box_dom"/>
</dbReference>
<dbReference type="InterPro" id="IPR036047">
    <property type="entry name" value="F-box-like_dom_sf"/>
</dbReference>
<sequence length="393" mass="43866">MEFSPTVSLDDLPNELLLQVFSYLSQYDLLSCVSRVNSKWFRLARTQSLWSHVDLSARPLKLPALRRLSKLPLIGPHTFSLSIRFSPDAKLSGRTLTPLLHNCSHLKKLEMTDASLISCTELLAVVPVCLNSLKLCRLRCKRPGLLELSQVQLPRLTSLDVSQCAWITDPYLVSLMGINNLVNLNVTGCYRLFGGTPRSLRLNERMDRICLLLERHCSGLRRLSLASVLTLPLDRREIASTRPDLLSSIPQALTQLSHVDLSDSRTLVQLFSSLPKSQGLMAAQSFWESICPDPSISECFKSKVTLVLGRWPPECVVLFVEAAQDLTSQCSVCVFVDEVSLIDPHLSSSLPSNPLVRVESLISSSRRKLKRPASHSLRPESCIKWPGRDGLMA</sequence>
<dbReference type="OrthoDB" id="423607at2759"/>
<dbReference type="SUPFAM" id="SSF52047">
    <property type="entry name" value="RNI-like"/>
    <property type="match status" value="1"/>
</dbReference>
<feature type="domain" description="F-box" evidence="1">
    <location>
        <begin position="6"/>
        <end position="53"/>
    </location>
</feature>
<name>A0A504Z4X2_FASGI</name>